<sequence length="48" mass="5709">MHIAYQNYIALMYWVREILKVIRKSGKSNEGHFGLQFCQFVFPCIVQT</sequence>
<dbReference type="EMBL" id="GBRH01248942">
    <property type="protein sequence ID" value="JAD48953.1"/>
    <property type="molecule type" value="Transcribed_RNA"/>
</dbReference>
<reference evidence="1" key="2">
    <citation type="journal article" date="2015" name="Data Brief">
        <title>Shoot transcriptome of the giant reed, Arundo donax.</title>
        <authorList>
            <person name="Barrero R.A."/>
            <person name="Guerrero F.D."/>
            <person name="Moolhuijzen P."/>
            <person name="Goolsby J.A."/>
            <person name="Tidwell J."/>
            <person name="Bellgard S.E."/>
            <person name="Bellgard M.I."/>
        </authorList>
    </citation>
    <scope>NUCLEOTIDE SEQUENCE</scope>
    <source>
        <tissue evidence="1">Shoot tissue taken approximately 20 cm above the soil surface</tissue>
    </source>
</reference>
<reference evidence="1" key="1">
    <citation type="submission" date="2014-09" db="EMBL/GenBank/DDBJ databases">
        <authorList>
            <person name="Magalhaes I.L.F."/>
            <person name="Oliveira U."/>
            <person name="Santos F.R."/>
            <person name="Vidigal T.H.D.A."/>
            <person name="Brescovit A.D."/>
            <person name="Santos A.J."/>
        </authorList>
    </citation>
    <scope>NUCLEOTIDE SEQUENCE</scope>
    <source>
        <tissue evidence="1">Shoot tissue taken approximately 20 cm above the soil surface</tissue>
    </source>
</reference>
<accession>A0A0A9AGF0</accession>
<protein>
    <submittedName>
        <fullName evidence="1">Uncharacterized protein</fullName>
    </submittedName>
</protein>
<organism evidence="1">
    <name type="scientific">Arundo donax</name>
    <name type="common">Giant reed</name>
    <name type="synonym">Donax arundinaceus</name>
    <dbReference type="NCBI Taxonomy" id="35708"/>
    <lineage>
        <taxon>Eukaryota</taxon>
        <taxon>Viridiplantae</taxon>
        <taxon>Streptophyta</taxon>
        <taxon>Embryophyta</taxon>
        <taxon>Tracheophyta</taxon>
        <taxon>Spermatophyta</taxon>
        <taxon>Magnoliopsida</taxon>
        <taxon>Liliopsida</taxon>
        <taxon>Poales</taxon>
        <taxon>Poaceae</taxon>
        <taxon>PACMAD clade</taxon>
        <taxon>Arundinoideae</taxon>
        <taxon>Arundineae</taxon>
        <taxon>Arundo</taxon>
    </lineage>
</organism>
<name>A0A0A9AGF0_ARUDO</name>
<dbReference type="AlphaFoldDB" id="A0A0A9AGF0"/>
<proteinExistence type="predicted"/>
<evidence type="ECO:0000313" key="1">
    <source>
        <dbReference type="EMBL" id="JAD48953.1"/>
    </source>
</evidence>